<evidence type="ECO:0000256" key="2">
    <source>
        <dbReference type="ARBA" id="ARBA00004887"/>
    </source>
</evidence>
<dbReference type="AlphaFoldDB" id="A0A7C8NBN1"/>
<evidence type="ECO:0000313" key="13">
    <source>
        <dbReference type="Proteomes" id="UP000475325"/>
    </source>
</evidence>
<evidence type="ECO:0000313" key="12">
    <source>
        <dbReference type="EMBL" id="KAF3143744.1"/>
    </source>
</evidence>
<dbReference type="PANTHER" id="PTHR21098:SF0">
    <property type="entry name" value="RIBOFLAVIN SYNTHASE"/>
    <property type="match status" value="1"/>
</dbReference>
<name>A0A7C8NBN1_ORBOL</name>
<dbReference type="InterPro" id="IPR023366">
    <property type="entry name" value="ATP_synth_asu-like_sf"/>
</dbReference>
<comment type="function">
    <text evidence="1">Catalyzes the dismutation of two molecules of 6,7-dimethyl-8-ribityllumazine, resulting in the formation of riboflavin and 5-amino-6-(D-ribitylamino)uracil.</text>
</comment>
<dbReference type="EC" id="2.5.1.9" evidence="4"/>
<evidence type="ECO:0000256" key="6">
    <source>
        <dbReference type="ARBA" id="ARBA00022619"/>
    </source>
</evidence>
<dbReference type="Gene3D" id="2.40.30.20">
    <property type="match status" value="2"/>
</dbReference>
<dbReference type="CDD" id="cd00402">
    <property type="entry name" value="Riboflavin_synthase_like"/>
    <property type="match status" value="1"/>
</dbReference>
<keyword evidence="8" id="KW-0677">Repeat</keyword>
<dbReference type="GO" id="GO:0009231">
    <property type="term" value="P:riboflavin biosynthetic process"/>
    <property type="evidence" value="ECO:0007669"/>
    <property type="project" value="UniProtKB-KW"/>
</dbReference>
<comment type="subunit">
    <text evidence="3">Homotrimer.</text>
</comment>
<keyword evidence="6" id="KW-0686">Riboflavin biosynthesis</keyword>
<dbReference type="PROSITE" id="PS51177">
    <property type="entry name" value="LUMAZINE_BIND"/>
    <property type="match status" value="2"/>
</dbReference>
<organism evidence="11 13">
    <name type="scientific">Orbilia oligospora</name>
    <name type="common">Nematode-trapping fungus</name>
    <name type="synonym">Arthrobotrys oligospora</name>
    <dbReference type="NCBI Taxonomy" id="2813651"/>
    <lineage>
        <taxon>Eukaryota</taxon>
        <taxon>Fungi</taxon>
        <taxon>Dikarya</taxon>
        <taxon>Ascomycota</taxon>
        <taxon>Pezizomycotina</taxon>
        <taxon>Orbiliomycetes</taxon>
        <taxon>Orbiliales</taxon>
        <taxon>Orbiliaceae</taxon>
        <taxon>Orbilia</taxon>
    </lineage>
</organism>
<dbReference type="Pfam" id="PF00677">
    <property type="entry name" value="Lum_binding"/>
    <property type="match status" value="2"/>
</dbReference>
<dbReference type="InterPro" id="IPR001783">
    <property type="entry name" value="Lumazine-bd"/>
</dbReference>
<proteinExistence type="predicted"/>
<feature type="repeat" description="Lumazine-binding" evidence="9">
    <location>
        <begin position="137"/>
        <end position="238"/>
    </location>
</feature>
<dbReference type="InterPro" id="IPR017938">
    <property type="entry name" value="Riboflavin_synthase-like_b-brl"/>
</dbReference>
<dbReference type="Proteomes" id="UP000475325">
    <property type="component" value="Unassembled WGS sequence"/>
</dbReference>
<dbReference type="FunFam" id="2.40.30.20:FF:000006">
    <property type="entry name" value="Riboflavin synthase, alpha subunit"/>
    <property type="match status" value="1"/>
</dbReference>
<evidence type="ECO:0000313" key="14">
    <source>
        <dbReference type="Proteomes" id="UP000480548"/>
    </source>
</evidence>
<dbReference type="FunFam" id="2.40.30.20:FF:000004">
    <property type="entry name" value="Riboflavin synthase, alpha subunit"/>
    <property type="match status" value="1"/>
</dbReference>
<evidence type="ECO:0000256" key="1">
    <source>
        <dbReference type="ARBA" id="ARBA00002803"/>
    </source>
</evidence>
<dbReference type="GO" id="GO:0004746">
    <property type="term" value="F:riboflavin synthase activity"/>
    <property type="evidence" value="ECO:0007669"/>
    <property type="project" value="UniProtKB-EC"/>
</dbReference>
<keyword evidence="7" id="KW-0808">Transferase</keyword>
<accession>A0A7C8NBN1</accession>
<comment type="pathway">
    <text evidence="2">Cofactor biosynthesis; riboflavin biosynthesis; riboflavin from 2-hydroxy-3-oxobutyl phosphate and 5-amino-6-(D-ribitylamino)uracil: step 2/2.</text>
</comment>
<dbReference type="InterPro" id="IPR026017">
    <property type="entry name" value="Lumazine-bd_dom"/>
</dbReference>
<evidence type="ECO:0000256" key="9">
    <source>
        <dbReference type="PROSITE-ProRule" id="PRU00524"/>
    </source>
</evidence>
<protein>
    <recommendedName>
        <fullName evidence="5">Riboflavin synthase</fullName>
        <ecNumber evidence="4">2.5.1.9</ecNumber>
    </recommendedName>
</protein>
<evidence type="ECO:0000256" key="8">
    <source>
        <dbReference type="ARBA" id="ARBA00022737"/>
    </source>
</evidence>
<dbReference type="PANTHER" id="PTHR21098">
    <property type="entry name" value="RIBOFLAVIN SYNTHASE ALPHA CHAIN"/>
    <property type="match status" value="1"/>
</dbReference>
<comment type="caution">
    <text evidence="11">The sequence shown here is derived from an EMBL/GenBank/DDBJ whole genome shotgun (WGS) entry which is preliminary data.</text>
</comment>
<dbReference type="EMBL" id="WIQW01000068">
    <property type="protein sequence ID" value="KAF3089089.1"/>
    <property type="molecule type" value="Genomic_DNA"/>
</dbReference>
<evidence type="ECO:0000256" key="3">
    <source>
        <dbReference type="ARBA" id="ARBA00011233"/>
    </source>
</evidence>
<dbReference type="EMBL" id="WIQZ01000008">
    <property type="protein sequence ID" value="KAF3143744.1"/>
    <property type="molecule type" value="Genomic_DNA"/>
</dbReference>
<feature type="repeat" description="Lumazine-binding" evidence="9">
    <location>
        <begin position="1"/>
        <end position="105"/>
    </location>
</feature>
<feature type="domain" description="Lumazine-binding" evidence="10">
    <location>
        <begin position="137"/>
        <end position="238"/>
    </location>
</feature>
<evidence type="ECO:0000313" key="11">
    <source>
        <dbReference type="EMBL" id="KAF3089089.1"/>
    </source>
</evidence>
<sequence length="270" mass="28786">MFTGLVETVGTVSELLPLDTTSSGGNGCSMTISDCASILTDALIGDSICVNGTCLTITALSEARDSFKLGIAPETLRRTNLGQLAVGSHVNLERAMSTSSKLAENLKSEVLAGGSSGGISSGGVRPLPPNSRFGGHLVQGHVDCTATIVKKVPDGNSLSFTFKLPAEFMHNVWYIVEKGFITVDGTSLTITHVDHVKGEFGVMLIAYTQEKVVTAKKEVGELVNIEVDQVGKYVEKSVEAYFTGDGNKNVEWLTKFIETVVERKLKQLQG</sequence>
<evidence type="ECO:0000256" key="7">
    <source>
        <dbReference type="ARBA" id="ARBA00022679"/>
    </source>
</evidence>
<evidence type="ECO:0000256" key="4">
    <source>
        <dbReference type="ARBA" id="ARBA00012827"/>
    </source>
</evidence>
<dbReference type="SUPFAM" id="SSF63380">
    <property type="entry name" value="Riboflavin synthase domain-like"/>
    <property type="match status" value="2"/>
</dbReference>
<dbReference type="Proteomes" id="UP000480548">
    <property type="component" value="Unassembled WGS sequence"/>
</dbReference>
<evidence type="ECO:0000259" key="10">
    <source>
        <dbReference type="PROSITE" id="PS51177"/>
    </source>
</evidence>
<evidence type="ECO:0000256" key="5">
    <source>
        <dbReference type="ARBA" id="ARBA00013950"/>
    </source>
</evidence>
<feature type="domain" description="Lumazine-binding" evidence="10">
    <location>
        <begin position="1"/>
        <end position="105"/>
    </location>
</feature>
<gene>
    <name evidence="11" type="primary">RIB5_1</name>
    <name evidence="12" type="synonym">RIB5</name>
    <name evidence="11" type="ORF">TWF102_009801</name>
    <name evidence="12" type="ORF">TWF703_010150</name>
</gene>
<reference evidence="13 14" key="1">
    <citation type="submission" date="2019-06" db="EMBL/GenBank/DDBJ databases">
        <authorList>
            <person name="Palmer J.M."/>
        </authorList>
    </citation>
    <scope>NUCLEOTIDE SEQUENCE [LARGE SCALE GENOMIC DNA]</scope>
    <source>
        <strain evidence="11 13">TWF102</strain>
        <strain evidence="12 14">TWF703</strain>
    </source>
</reference>